<evidence type="ECO:0000313" key="2">
    <source>
        <dbReference type="Proteomes" id="UP001427805"/>
    </source>
</evidence>
<dbReference type="EMBL" id="JBDIZK010000011">
    <property type="protein sequence ID" value="MEN3748972.1"/>
    <property type="molecule type" value="Genomic_DNA"/>
</dbReference>
<comment type="caution">
    <text evidence="1">The sequence shown here is derived from an EMBL/GenBank/DDBJ whole genome shotgun (WGS) entry which is preliminary data.</text>
</comment>
<evidence type="ECO:0000313" key="1">
    <source>
        <dbReference type="EMBL" id="MEN3748972.1"/>
    </source>
</evidence>
<accession>A0ABV0BCJ7</accession>
<reference evidence="1 2" key="1">
    <citation type="submission" date="2024-05" db="EMBL/GenBank/DDBJ databases">
        <title>Sphingomonas sp. HF-S3 16S ribosomal RNA gene Genome sequencing and assembly.</title>
        <authorList>
            <person name="Lee H."/>
        </authorList>
    </citation>
    <scope>NUCLEOTIDE SEQUENCE [LARGE SCALE GENOMIC DNA]</scope>
    <source>
        <strain evidence="1 2">HF-S3</strain>
    </source>
</reference>
<dbReference type="Proteomes" id="UP001427805">
    <property type="component" value="Unassembled WGS sequence"/>
</dbReference>
<sequence>MRAAPAGACASSFAAQIPFSSAGKVRAVVWNETFVGLNTTEWDRHPGVDQVRTFLGVSVPVAKGISAEPGYLNQTIFRIGPDRINHILAVNLFARF</sequence>
<name>A0ABV0BCJ7_9SPHN</name>
<keyword evidence="2" id="KW-1185">Reference proteome</keyword>
<dbReference type="RefSeq" id="WP_346248016.1">
    <property type="nucleotide sequence ID" value="NZ_JBDIZK010000011.1"/>
</dbReference>
<dbReference type="InterPro" id="IPR019619">
    <property type="entry name" value="DUF2490"/>
</dbReference>
<dbReference type="Pfam" id="PF10677">
    <property type="entry name" value="DUF2490"/>
    <property type="match status" value="1"/>
</dbReference>
<protein>
    <submittedName>
        <fullName evidence="1">DUF2490 domain-containing protein</fullName>
    </submittedName>
</protein>
<gene>
    <name evidence="1" type="ORF">TPR58_17485</name>
</gene>
<proteinExistence type="predicted"/>
<organism evidence="1 2">
    <name type="scientific">Sphingomonas rustica</name>
    <dbReference type="NCBI Taxonomy" id="3103142"/>
    <lineage>
        <taxon>Bacteria</taxon>
        <taxon>Pseudomonadati</taxon>
        <taxon>Pseudomonadota</taxon>
        <taxon>Alphaproteobacteria</taxon>
        <taxon>Sphingomonadales</taxon>
        <taxon>Sphingomonadaceae</taxon>
        <taxon>Sphingomonas</taxon>
    </lineage>
</organism>